<dbReference type="PANTHER" id="PTHR35579:SF6">
    <property type="entry name" value="DUF324 DOMAIN-CONTAINING PROTEIN"/>
    <property type="match status" value="1"/>
</dbReference>
<reference evidence="3" key="2">
    <citation type="submission" date="2021-04" db="EMBL/GenBank/DDBJ databases">
        <authorList>
            <person name="Gilroy R."/>
        </authorList>
    </citation>
    <scope>NUCLEOTIDE SEQUENCE</scope>
    <source>
        <strain evidence="3">CHK192-9172</strain>
    </source>
</reference>
<evidence type="ECO:0000259" key="2">
    <source>
        <dbReference type="Pfam" id="PF03787"/>
    </source>
</evidence>
<organism evidence="3 4">
    <name type="scientific">Candidatus Eubacterium avistercoris</name>
    <dbReference type="NCBI Taxonomy" id="2838567"/>
    <lineage>
        <taxon>Bacteria</taxon>
        <taxon>Bacillati</taxon>
        <taxon>Bacillota</taxon>
        <taxon>Clostridia</taxon>
        <taxon>Eubacteriales</taxon>
        <taxon>Eubacteriaceae</taxon>
        <taxon>Eubacterium</taxon>
    </lineage>
</organism>
<dbReference type="CDD" id="cd09726">
    <property type="entry name" value="RAMP_I_III"/>
    <property type="match status" value="2"/>
</dbReference>
<dbReference type="GO" id="GO:0051607">
    <property type="term" value="P:defense response to virus"/>
    <property type="evidence" value="ECO:0007669"/>
    <property type="project" value="UniProtKB-KW"/>
</dbReference>
<sequence length="432" mass="48086">MKKVYYQLKMYQKSPLRIGSGENEITDSDLMIDGKGCPFIPGSSVAGVLRNLCMNTIPTLSEEDVNKMFGDISEDNISESHVLISDAAGPGTASASDYKITVRNGIRLDEWGMTVQGNKYDFQVTETEMPYYSVLEWTGDDEDYQKEIADGLDPLMKNLVSDGISFGARTTRGYGNMTVTVKRIAYEFPEDIEKWLKFDPLDEDSFVNGTDITAESQKNAYTKICADIKIKGSFSVRVNTAQAEVFSDGSVPDSVPLSNLEEKPVIPGTSWAGTFRHHMQALLRQLSMDSTEKNRAVEINRLFGMEEKEGEHIRSSIRFGETVISGGTPYSLTRNAVDRFTQAPRNTALFTSRLWQGGHGKLEIVIDRNKWNKFQIQLLAVSLIDLELGLLSFGGASGTGRGKCSVTHLTVDGKDMTRQIKENNSHFLEEFL</sequence>
<evidence type="ECO:0000313" key="3">
    <source>
        <dbReference type="EMBL" id="HIZ07619.1"/>
    </source>
</evidence>
<proteinExistence type="predicted"/>
<dbReference type="AlphaFoldDB" id="A0A9D2D330"/>
<dbReference type="Pfam" id="PF03787">
    <property type="entry name" value="RAMPs"/>
    <property type="match status" value="2"/>
</dbReference>
<reference evidence="3" key="1">
    <citation type="journal article" date="2021" name="PeerJ">
        <title>Extensive microbial diversity within the chicken gut microbiome revealed by metagenomics and culture.</title>
        <authorList>
            <person name="Gilroy R."/>
            <person name="Ravi A."/>
            <person name="Getino M."/>
            <person name="Pursley I."/>
            <person name="Horton D.L."/>
            <person name="Alikhan N.F."/>
            <person name="Baker D."/>
            <person name="Gharbi K."/>
            <person name="Hall N."/>
            <person name="Watson M."/>
            <person name="Adriaenssens E.M."/>
            <person name="Foster-Nyarko E."/>
            <person name="Jarju S."/>
            <person name="Secka A."/>
            <person name="Antonio M."/>
            <person name="Oren A."/>
            <person name="Chaudhuri R.R."/>
            <person name="La Ragione R."/>
            <person name="Hildebrand F."/>
            <person name="Pallen M.J."/>
        </authorList>
    </citation>
    <scope>NUCLEOTIDE SEQUENCE</scope>
    <source>
        <strain evidence="3">CHK192-9172</strain>
    </source>
</reference>
<comment type="caution">
    <text evidence="3">The sequence shown here is derived from an EMBL/GenBank/DDBJ whole genome shotgun (WGS) entry which is preliminary data.</text>
</comment>
<feature type="domain" description="CRISPR type III-associated protein" evidence="2">
    <location>
        <begin position="13"/>
        <end position="177"/>
    </location>
</feature>
<evidence type="ECO:0000313" key="4">
    <source>
        <dbReference type="Proteomes" id="UP000824024"/>
    </source>
</evidence>
<dbReference type="Proteomes" id="UP000824024">
    <property type="component" value="Unassembled WGS sequence"/>
</dbReference>
<protein>
    <recommendedName>
        <fullName evidence="2">CRISPR type III-associated protein domain-containing protein</fullName>
    </recommendedName>
</protein>
<dbReference type="EMBL" id="DXCH01000186">
    <property type="protein sequence ID" value="HIZ07619.1"/>
    <property type="molecule type" value="Genomic_DNA"/>
</dbReference>
<name>A0A9D2D330_9FIRM</name>
<feature type="domain" description="CRISPR type III-associated protein" evidence="2">
    <location>
        <begin position="259"/>
        <end position="404"/>
    </location>
</feature>
<keyword evidence="1" id="KW-0051">Antiviral defense</keyword>
<accession>A0A9D2D330</accession>
<evidence type="ECO:0000256" key="1">
    <source>
        <dbReference type="ARBA" id="ARBA00023118"/>
    </source>
</evidence>
<dbReference type="InterPro" id="IPR005537">
    <property type="entry name" value="RAMP_III_fam"/>
</dbReference>
<dbReference type="PANTHER" id="PTHR35579">
    <property type="entry name" value="CRISPR SYSTEM CMS ENDORIBONUCLEASE CSM3"/>
    <property type="match status" value="1"/>
</dbReference>
<gene>
    <name evidence="3" type="ORF">IAA08_06765</name>
</gene>
<dbReference type="InterPro" id="IPR052216">
    <property type="entry name" value="CRISPR_Csm3_endoribonuclease"/>
</dbReference>